<keyword evidence="3" id="KW-1185">Reference proteome</keyword>
<feature type="compositionally biased region" description="Basic and acidic residues" evidence="1">
    <location>
        <begin position="126"/>
        <end position="137"/>
    </location>
</feature>
<sequence length="551" mass="59585">MSGLNLFPRGLGLGATMANLQDWLSGKTTNDPQPLTLDDAGRLLNERARLSLQRYWNGFYIAGPLVHSYDDAPSPTVPAPAPEQAPLSLYTGFRTLAPSAAHSPTHHNGPTRPARRPGPYPSGGKRTHDDKQGNKAVEKKKKKQGRRAFRQVEWQDYREASSAGAGDDWLEDVAMEFDEMPAADHAQTANDSDSSSSAEDNESPVTPALVNASEPTVRGYNNKDADAFAADDGMDVPDDTELAQYGDVCRNLTADDFVFHPSSASTSSYVQPAAHDYAAPAAPALATAADFYNADNADAFADDDGMDIPDDAELAQYSNVNRNLTVDDFDFHPSAASTSSSVPPAGPLVDAHDDRDAENELMVADEDLDGQLAQILTVLEEKKGVWVSAKPALFNIAVIDLCEVITTVGLEYQGGQGGSGLNMVLVDDLGRELEFSNVPTETLSLFRHSRALQHCKYFSIDETLLHPHYRALATTTLPKVVELSVMVHGAMDAPVWDLDDLAVLAFPSLCQVTFSAENETRLSAAKANLFMARNITYDGGVKIGRQKVTWV</sequence>
<name>A0A165L8R7_EXIGL</name>
<organism evidence="2 3">
    <name type="scientific">Exidia glandulosa HHB12029</name>
    <dbReference type="NCBI Taxonomy" id="1314781"/>
    <lineage>
        <taxon>Eukaryota</taxon>
        <taxon>Fungi</taxon>
        <taxon>Dikarya</taxon>
        <taxon>Basidiomycota</taxon>
        <taxon>Agaricomycotina</taxon>
        <taxon>Agaricomycetes</taxon>
        <taxon>Auriculariales</taxon>
        <taxon>Exidiaceae</taxon>
        <taxon>Exidia</taxon>
    </lineage>
</organism>
<dbReference type="EMBL" id="KV425929">
    <property type="protein sequence ID" value="KZV97521.1"/>
    <property type="molecule type" value="Genomic_DNA"/>
</dbReference>
<dbReference type="InParanoid" id="A0A165L8R7"/>
<dbReference type="Proteomes" id="UP000077266">
    <property type="component" value="Unassembled WGS sequence"/>
</dbReference>
<evidence type="ECO:0000313" key="3">
    <source>
        <dbReference type="Proteomes" id="UP000077266"/>
    </source>
</evidence>
<evidence type="ECO:0000256" key="1">
    <source>
        <dbReference type="SAM" id="MobiDB-lite"/>
    </source>
</evidence>
<accession>A0A165L8R7</accession>
<feature type="region of interest" description="Disordered" evidence="1">
    <location>
        <begin position="98"/>
        <end position="165"/>
    </location>
</feature>
<dbReference type="AlphaFoldDB" id="A0A165L8R7"/>
<protein>
    <submittedName>
        <fullName evidence="2">Uncharacterized protein</fullName>
    </submittedName>
</protein>
<feature type="compositionally biased region" description="Low complexity" evidence="1">
    <location>
        <begin position="189"/>
        <end position="198"/>
    </location>
</feature>
<feature type="compositionally biased region" description="Basic residues" evidence="1">
    <location>
        <begin position="138"/>
        <end position="149"/>
    </location>
</feature>
<feature type="region of interest" description="Disordered" evidence="1">
    <location>
        <begin position="184"/>
        <end position="220"/>
    </location>
</feature>
<proteinExistence type="predicted"/>
<evidence type="ECO:0000313" key="2">
    <source>
        <dbReference type="EMBL" id="KZV97521.1"/>
    </source>
</evidence>
<reference evidence="2 3" key="1">
    <citation type="journal article" date="2016" name="Mol. Biol. Evol.">
        <title>Comparative Genomics of Early-Diverging Mushroom-Forming Fungi Provides Insights into the Origins of Lignocellulose Decay Capabilities.</title>
        <authorList>
            <person name="Nagy L.G."/>
            <person name="Riley R."/>
            <person name="Tritt A."/>
            <person name="Adam C."/>
            <person name="Daum C."/>
            <person name="Floudas D."/>
            <person name="Sun H."/>
            <person name="Yadav J.S."/>
            <person name="Pangilinan J."/>
            <person name="Larsson K.H."/>
            <person name="Matsuura K."/>
            <person name="Barry K."/>
            <person name="Labutti K."/>
            <person name="Kuo R."/>
            <person name="Ohm R.A."/>
            <person name="Bhattacharya S.S."/>
            <person name="Shirouzu T."/>
            <person name="Yoshinaga Y."/>
            <person name="Martin F.M."/>
            <person name="Grigoriev I.V."/>
            <person name="Hibbett D.S."/>
        </authorList>
    </citation>
    <scope>NUCLEOTIDE SEQUENCE [LARGE SCALE GENOMIC DNA]</scope>
    <source>
        <strain evidence="2 3">HHB12029</strain>
    </source>
</reference>
<gene>
    <name evidence="2" type="ORF">EXIGLDRAFT_832782</name>
</gene>